<gene>
    <name evidence="2" type="ordered locus">ambt_20850</name>
</gene>
<dbReference type="InterPro" id="IPR021676">
    <property type="entry name" value="DUF3262"/>
</dbReference>
<feature type="transmembrane region" description="Helical" evidence="1">
    <location>
        <begin position="25"/>
        <end position="45"/>
    </location>
</feature>
<dbReference type="Pfam" id="PF11660">
    <property type="entry name" value="DUF3262"/>
    <property type="match status" value="1"/>
</dbReference>
<accession>F5Z6Z8</accession>
<keyword evidence="1" id="KW-0812">Transmembrane</keyword>
<sequence>MAVSASQEAAFTGATLGVPMSSFNLTILLIFYSVLYIWAVWVIYTQWKAWSRRKIDFYDFLIRSVRPIFLTLVLGFLLQ</sequence>
<keyword evidence="3" id="KW-1185">Reference proteome</keyword>
<dbReference type="EMBL" id="CP002339">
    <property type="protein sequence ID" value="AEF05661.1"/>
    <property type="molecule type" value="Genomic_DNA"/>
</dbReference>
<dbReference type="NCBIfam" id="TIGR03758">
    <property type="entry name" value="conj_TIGR03758"/>
    <property type="match status" value="1"/>
</dbReference>
<dbReference type="Proteomes" id="UP000000683">
    <property type="component" value="Chromosome"/>
</dbReference>
<proteinExistence type="predicted"/>
<keyword evidence="1" id="KW-0472">Membrane</keyword>
<protein>
    <recommendedName>
        <fullName evidence="4">Integrating conjugative element protein</fullName>
    </recommendedName>
</protein>
<organism evidence="2 3">
    <name type="scientific">Alteromonas naphthalenivorans</name>
    <dbReference type="NCBI Taxonomy" id="715451"/>
    <lineage>
        <taxon>Bacteria</taxon>
        <taxon>Pseudomonadati</taxon>
        <taxon>Pseudomonadota</taxon>
        <taxon>Gammaproteobacteria</taxon>
        <taxon>Alteromonadales</taxon>
        <taxon>Alteromonadaceae</taxon>
        <taxon>Alteromonas/Salinimonas group</taxon>
        <taxon>Alteromonas</taxon>
    </lineage>
</organism>
<name>F5Z6Z8_ALTNA</name>
<evidence type="ECO:0000313" key="2">
    <source>
        <dbReference type="EMBL" id="AEF05661.1"/>
    </source>
</evidence>
<dbReference type="OrthoDB" id="8451560at2"/>
<evidence type="ECO:0000313" key="3">
    <source>
        <dbReference type="Proteomes" id="UP000000683"/>
    </source>
</evidence>
<reference evidence="2 3" key="1">
    <citation type="journal article" date="2011" name="J. Bacteriol.">
        <title>Complete genome sequence of the polycyclic aromatic hydrocarbon-degrading bacterium Alteromonas sp. strain SN2.</title>
        <authorList>
            <person name="Jin H.M."/>
            <person name="Jeong H."/>
            <person name="Moon E.J."/>
            <person name="Math R.K."/>
            <person name="Lee K."/>
            <person name="Kim H.J."/>
            <person name="Jeon C.O."/>
            <person name="Oh T.K."/>
            <person name="Kim J.F."/>
        </authorList>
    </citation>
    <scope>NUCLEOTIDE SEQUENCE [LARGE SCALE GENOMIC DNA]</scope>
    <source>
        <strain evidence="3">JCM 17741 / KACC 18427 / KCTC 11700BP / SN2</strain>
    </source>
</reference>
<keyword evidence="1" id="KW-1133">Transmembrane helix</keyword>
<dbReference type="KEGG" id="alt:ambt_20850"/>
<dbReference type="HOGENOM" id="CLU_2598301_0_0_6"/>
<evidence type="ECO:0008006" key="4">
    <source>
        <dbReference type="Google" id="ProtNLM"/>
    </source>
</evidence>
<dbReference type="AlphaFoldDB" id="F5Z6Z8"/>
<evidence type="ECO:0000256" key="1">
    <source>
        <dbReference type="SAM" id="Phobius"/>
    </source>
</evidence>
<dbReference type="RefSeq" id="WP_013786568.1">
    <property type="nucleotide sequence ID" value="NC_015554.1"/>
</dbReference>